<gene>
    <name evidence="3" type="ORF">CCMP2556_LOCUS42081</name>
</gene>
<protein>
    <recommendedName>
        <fullName evidence="5">PSI domain-containing protein</fullName>
    </recommendedName>
</protein>
<dbReference type="EMBL" id="CAXAMN010024472">
    <property type="protein sequence ID" value="CAK9086947.1"/>
    <property type="molecule type" value="Genomic_DNA"/>
</dbReference>
<keyword evidence="2" id="KW-1133">Transmembrane helix</keyword>
<sequence>MDENESNDSLFNESFDVFIDDVQVEDTIPSCSVLGEYAIRRCTAPRAPRTCLGSRLPTSNGQKRCQWNDRCMRCVPPVGYLNDSGCDVDGVFFRSDGGCPYATTASHCNDCSIIYLQEVCLGLCSETCDWSSLARMRGELCSSREPPPDDSALIFMIALIGGGVVGFILLFTLCRALARMVLAARERAKQRRLKELKSQSRNTGRGTVASMRGTVASNRGTVMSTRDTVASRGTIARSTSGRSSTLDEGEHRPRRSSQASRASRGSRGSASDQDDGEVDEVVGSRLSNRSGAEASVEAEEEQEEDEEDKED</sequence>
<organism evidence="3 4">
    <name type="scientific">Durusdinium trenchii</name>
    <dbReference type="NCBI Taxonomy" id="1381693"/>
    <lineage>
        <taxon>Eukaryota</taxon>
        <taxon>Sar</taxon>
        <taxon>Alveolata</taxon>
        <taxon>Dinophyceae</taxon>
        <taxon>Suessiales</taxon>
        <taxon>Symbiodiniaceae</taxon>
        <taxon>Durusdinium</taxon>
    </lineage>
</organism>
<feature type="compositionally biased region" description="Polar residues" evidence="1">
    <location>
        <begin position="215"/>
        <end position="228"/>
    </location>
</feature>
<keyword evidence="2" id="KW-0812">Transmembrane</keyword>
<feature type="compositionally biased region" description="Polar residues" evidence="1">
    <location>
        <begin position="236"/>
        <end position="246"/>
    </location>
</feature>
<feature type="transmembrane region" description="Helical" evidence="2">
    <location>
        <begin position="152"/>
        <end position="178"/>
    </location>
</feature>
<accession>A0ABP0QIZ6</accession>
<evidence type="ECO:0000313" key="4">
    <source>
        <dbReference type="Proteomes" id="UP001642484"/>
    </source>
</evidence>
<dbReference type="Proteomes" id="UP001642484">
    <property type="component" value="Unassembled WGS sequence"/>
</dbReference>
<evidence type="ECO:0008006" key="5">
    <source>
        <dbReference type="Google" id="ProtNLM"/>
    </source>
</evidence>
<name>A0ABP0QIZ6_9DINO</name>
<evidence type="ECO:0000256" key="1">
    <source>
        <dbReference type="SAM" id="MobiDB-lite"/>
    </source>
</evidence>
<evidence type="ECO:0000256" key="2">
    <source>
        <dbReference type="SAM" id="Phobius"/>
    </source>
</evidence>
<proteinExistence type="predicted"/>
<comment type="caution">
    <text evidence="3">The sequence shown here is derived from an EMBL/GenBank/DDBJ whole genome shotgun (WGS) entry which is preliminary data.</text>
</comment>
<feature type="region of interest" description="Disordered" evidence="1">
    <location>
        <begin position="191"/>
        <end position="311"/>
    </location>
</feature>
<feature type="compositionally biased region" description="Low complexity" evidence="1">
    <location>
        <begin position="256"/>
        <end position="271"/>
    </location>
</feature>
<evidence type="ECO:0000313" key="3">
    <source>
        <dbReference type="EMBL" id="CAK9086947.1"/>
    </source>
</evidence>
<feature type="compositionally biased region" description="Acidic residues" evidence="1">
    <location>
        <begin position="296"/>
        <end position="311"/>
    </location>
</feature>
<keyword evidence="4" id="KW-1185">Reference proteome</keyword>
<keyword evidence="2" id="KW-0472">Membrane</keyword>
<reference evidence="3 4" key="1">
    <citation type="submission" date="2024-02" db="EMBL/GenBank/DDBJ databases">
        <authorList>
            <person name="Chen Y."/>
            <person name="Shah S."/>
            <person name="Dougan E. K."/>
            <person name="Thang M."/>
            <person name="Chan C."/>
        </authorList>
    </citation>
    <scope>NUCLEOTIDE SEQUENCE [LARGE SCALE GENOMIC DNA]</scope>
</reference>